<keyword evidence="1 7" id="KW-0963">Cytoplasm</keyword>
<dbReference type="Pfam" id="PF01541">
    <property type="entry name" value="GIY-YIG"/>
    <property type="match status" value="1"/>
</dbReference>
<dbReference type="InterPro" id="IPR047296">
    <property type="entry name" value="GIY-YIG_UvrC_Cho"/>
</dbReference>
<dbReference type="PROSITE" id="PS50151">
    <property type="entry name" value="UVR"/>
    <property type="match status" value="1"/>
</dbReference>
<dbReference type="GO" id="GO:0005737">
    <property type="term" value="C:cytoplasm"/>
    <property type="evidence" value="ECO:0007669"/>
    <property type="project" value="UniProtKB-SubCell"/>
</dbReference>
<dbReference type="Gene3D" id="3.40.1440.10">
    <property type="entry name" value="GIY-YIG endonuclease"/>
    <property type="match status" value="1"/>
</dbReference>
<dbReference type="InterPro" id="IPR004791">
    <property type="entry name" value="UvrC"/>
</dbReference>
<dbReference type="GO" id="GO:0003677">
    <property type="term" value="F:DNA binding"/>
    <property type="evidence" value="ECO:0007669"/>
    <property type="project" value="UniProtKB-UniRule"/>
</dbReference>
<dbReference type="AlphaFoldDB" id="A0A9D1KKC5"/>
<dbReference type="HAMAP" id="MF_00203">
    <property type="entry name" value="UvrC"/>
    <property type="match status" value="1"/>
</dbReference>
<dbReference type="GO" id="GO:0009380">
    <property type="term" value="C:excinuclease repair complex"/>
    <property type="evidence" value="ECO:0007669"/>
    <property type="project" value="InterPro"/>
</dbReference>
<dbReference type="PANTHER" id="PTHR30562:SF1">
    <property type="entry name" value="UVRABC SYSTEM PROTEIN C"/>
    <property type="match status" value="1"/>
</dbReference>
<evidence type="ECO:0000259" key="9">
    <source>
        <dbReference type="PROSITE" id="PS50164"/>
    </source>
</evidence>
<dbReference type="InterPro" id="IPR001943">
    <property type="entry name" value="UVR_dom"/>
</dbReference>
<comment type="caution">
    <text evidence="11">The sequence shown here is derived from an EMBL/GenBank/DDBJ whole genome shotgun (WGS) entry which is preliminary data.</text>
</comment>
<dbReference type="Gene3D" id="1.10.150.20">
    <property type="entry name" value="5' to 3' exonuclease, C-terminal subdomain"/>
    <property type="match status" value="1"/>
</dbReference>
<evidence type="ECO:0000256" key="5">
    <source>
        <dbReference type="ARBA" id="ARBA00023204"/>
    </source>
</evidence>
<keyword evidence="6 7" id="KW-0742">SOS response</keyword>
<evidence type="ECO:0000259" key="10">
    <source>
        <dbReference type="PROSITE" id="PS50165"/>
    </source>
</evidence>
<reference evidence="11" key="1">
    <citation type="submission" date="2020-10" db="EMBL/GenBank/DDBJ databases">
        <authorList>
            <person name="Gilroy R."/>
        </authorList>
    </citation>
    <scope>NUCLEOTIDE SEQUENCE</scope>
    <source>
        <strain evidence="11">CHK33-4379</strain>
    </source>
</reference>
<reference evidence="11" key="2">
    <citation type="journal article" date="2021" name="PeerJ">
        <title>Extensive microbial diversity within the chicken gut microbiome revealed by metagenomics and culture.</title>
        <authorList>
            <person name="Gilroy R."/>
            <person name="Ravi A."/>
            <person name="Getino M."/>
            <person name="Pursley I."/>
            <person name="Horton D.L."/>
            <person name="Alikhan N.F."/>
            <person name="Baker D."/>
            <person name="Gharbi K."/>
            <person name="Hall N."/>
            <person name="Watson M."/>
            <person name="Adriaenssens E.M."/>
            <person name="Foster-Nyarko E."/>
            <person name="Jarju S."/>
            <person name="Secka A."/>
            <person name="Antonio M."/>
            <person name="Oren A."/>
            <person name="Chaudhuri R.R."/>
            <person name="La Ragione R."/>
            <person name="Hildebrand F."/>
            <person name="Pallen M.J."/>
        </authorList>
    </citation>
    <scope>NUCLEOTIDE SEQUENCE</scope>
    <source>
        <strain evidence="11">CHK33-4379</strain>
    </source>
</reference>
<evidence type="ECO:0000313" key="12">
    <source>
        <dbReference type="Proteomes" id="UP000824136"/>
    </source>
</evidence>
<dbReference type="SMART" id="SM00465">
    <property type="entry name" value="GIYc"/>
    <property type="match status" value="1"/>
</dbReference>
<dbReference type="SUPFAM" id="SSF46600">
    <property type="entry name" value="C-terminal UvrC-binding domain of UvrB"/>
    <property type="match status" value="1"/>
</dbReference>
<dbReference type="EMBL" id="DVLL01000020">
    <property type="protein sequence ID" value="HIT59090.1"/>
    <property type="molecule type" value="Genomic_DNA"/>
</dbReference>
<dbReference type="NCBIfam" id="TIGR00194">
    <property type="entry name" value="uvrC"/>
    <property type="match status" value="1"/>
</dbReference>
<dbReference type="Pfam" id="PF02151">
    <property type="entry name" value="UVR"/>
    <property type="match status" value="1"/>
</dbReference>
<keyword evidence="2 7" id="KW-0227">DNA damage</keyword>
<dbReference type="SUPFAM" id="SSF47781">
    <property type="entry name" value="RuvA domain 2-like"/>
    <property type="match status" value="1"/>
</dbReference>
<gene>
    <name evidence="7 11" type="primary">uvrC</name>
    <name evidence="11" type="ORF">IAC39_05230</name>
</gene>
<evidence type="ECO:0000256" key="7">
    <source>
        <dbReference type="HAMAP-Rule" id="MF_00203"/>
    </source>
</evidence>
<evidence type="ECO:0000256" key="6">
    <source>
        <dbReference type="ARBA" id="ARBA00023236"/>
    </source>
</evidence>
<sequence length="616" mass="69734">MRVTLNENPRLEYLREKTLRLTSSPGCYIMKNKSGNIIYIGKAKNLRNRVSTYFHDNDHLPKVAKMVSNVYDYEFIVTGSEYEALVLEASLIKQHKPKYNILLKDDKGYSYIKISDEEYPRITREMQKKGPGTFIGPYTSGLTSSQTVAEVNRVFMLPTCKKVFPRDFRKTRPCLNYQIKRCIGLCRGCISKEDYAAIIKDAVDYIKSGSEMSVEAMTEEMNRLSENLEFEKAAMLRDRIAAIKRAADTQKIFEKNLPDTDIIGMAKNGDLACITVLIYRGGKLTDKSDYMLGETGDDISAREDFLVQFYDRSVNIPKDIYIDAELQDSENIRRYLSEKSGHAVHISVAKKGEMLRLTEMAKENAVEQLSIKTGRTSREIATLEELASLLGLSKTPCYIECYDISNLASSDMVGGMVVMDNGRPAKKYYKKFNIKGVAEQNDYASMREVLSRRFGEYLSPECRDEGFKRLPDLIFLDGGKTHVAAVYPLLMEMGINVPLFGLVKDSKHRTRAVVAPDGSEISIVKSRAVFSLLTRLQDEVHRYTISFQINKRSAHVQESELTKISGIGPKKAGALLLAFKTKEAMRQATIEEIAAVMKISTEKAEEVKSRFIDRLQ</sequence>
<dbReference type="SUPFAM" id="SSF82771">
    <property type="entry name" value="GIY-YIG endonuclease"/>
    <property type="match status" value="1"/>
</dbReference>
<dbReference type="Gene3D" id="4.10.860.10">
    <property type="entry name" value="UVR domain"/>
    <property type="match status" value="1"/>
</dbReference>
<dbReference type="GO" id="GO:0009381">
    <property type="term" value="F:excinuclease ABC activity"/>
    <property type="evidence" value="ECO:0007669"/>
    <property type="project" value="UniProtKB-UniRule"/>
</dbReference>
<feature type="domain" description="GIY-YIG" evidence="9">
    <location>
        <begin position="23"/>
        <end position="101"/>
    </location>
</feature>
<evidence type="ECO:0000256" key="3">
    <source>
        <dbReference type="ARBA" id="ARBA00022769"/>
    </source>
</evidence>
<comment type="function">
    <text evidence="7">The UvrABC repair system catalyzes the recognition and processing of DNA lesions. UvrC both incises the 5' and 3' sides of the lesion. The N-terminal half is responsible for the 3' incision and the C-terminal half is responsible for the 5' incision.</text>
</comment>
<name>A0A9D1KKC5_9FIRM</name>
<evidence type="ECO:0000256" key="4">
    <source>
        <dbReference type="ARBA" id="ARBA00022881"/>
    </source>
</evidence>
<dbReference type="InterPro" id="IPR010994">
    <property type="entry name" value="RuvA_2-like"/>
</dbReference>
<dbReference type="PROSITE" id="PS50164">
    <property type="entry name" value="GIY_YIG"/>
    <property type="match status" value="1"/>
</dbReference>
<comment type="similarity">
    <text evidence="7">Belongs to the UvrC family.</text>
</comment>
<dbReference type="InterPro" id="IPR050066">
    <property type="entry name" value="UvrABC_protein_C"/>
</dbReference>
<dbReference type="InterPro" id="IPR035901">
    <property type="entry name" value="GIY-YIG_endonuc_sf"/>
</dbReference>
<dbReference type="Gene3D" id="3.30.420.340">
    <property type="entry name" value="UvrC, RNAse H endonuclease domain"/>
    <property type="match status" value="1"/>
</dbReference>
<evidence type="ECO:0000259" key="8">
    <source>
        <dbReference type="PROSITE" id="PS50151"/>
    </source>
</evidence>
<dbReference type="Pfam" id="PF22920">
    <property type="entry name" value="UvrC_RNaseH"/>
    <property type="match status" value="1"/>
</dbReference>
<evidence type="ECO:0000256" key="2">
    <source>
        <dbReference type="ARBA" id="ARBA00022763"/>
    </source>
</evidence>
<evidence type="ECO:0000313" key="11">
    <source>
        <dbReference type="EMBL" id="HIT59090.1"/>
    </source>
</evidence>
<keyword evidence="5 7" id="KW-0234">DNA repair</keyword>
<proteinExistence type="inferred from homology"/>
<organism evidence="11 12">
    <name type="scientific">Candidatus Faeciplasma pullistercoris</name>
    <dbReference type="NCBI Taxonomy" id="2840800"/>
    <lineage>
        <taxon>Bacteria</taxon>
        <taxon>Bacillati</taxon>
        <taxon>Bacillota</taxon>
        <taxon>Clostridia</taxon>
        <taxon>Eubacteriales</taxon>
        <taxon>Oscillospiraceae</taxon>
        <taxon>Oscillospiraceae incertae sedis</taxon>
        <taxon>Candidatus Faeciplasma</taxon>
    </lineage>
</organism>
<evidence type="ECO:0000256" key="1">
    <source>
        <dbReference type="ARBA" id="ARBA00022490"/>
    </source>
</evidence>
<keyword evidence="3 7" id="KW-0228">DNA excision</keyword>
<dbReference type="Pfam" id="PF08459">
    <property type="entry name" value="UvrC_RNaseH_dom"/>
    <property type="match status" value="1"/>
</dbReference>
<dbReference type="PANTHER" id="PTHR30562">
    <property type="entry name" value="UVRC/OXIDOREDUCTASE"/>
    <property type="match status" value="1"/>
</dbReference>
<dbReference type="InterPro" id="IPR038476">
    <property type="entry name" value="UvrC_RNase_H_dom_sf"/>
</dbReference>
<feature type="domain" description="UVR" evidence="8">
    <location>
        <begin position="211"/>
        <end position="246"/>
    </location>
</feature>
<dbReference type="CDD" id="cd10434">
    <property type="entry name" value="GIY-YIG_UvrC_Cho"/>
    <property type="match status" value="1"/>
</dbReference>
<dbReference type="GO" id="GO:0009432">
    <property type="term" value="P:SOS response"/>
    <property type="evidence" value="ECO:0007669"/>
    <property type="project" value="UniProtKB-UniRule"/>
</dbReference>
<dbReference type="InterPro" id="IPR036876">
    <property type="entry name" value="UVR_dom_sf"/>
</dbReference>
<dbReference type="GO" id="GO:0006289">
    <property type="term" value="P:nucleotide-excision repair"/>
    <property type="evidence" value="ECO:0007669"/>
    <property type="project" value="UniProtKB-UniRule"/>
</dbReference>
<comment type="subcellular location">
    <subcellularLocation>
        <location evidence="7">Cytoplasm</location>
    </subcellularLocation>
</comment>
<protein>
    <recommendedName>
        <fullName evidence="7">UvrABC system protein C</fullName>
        <shortName evidence="7">Protein UvrC</shortName>
    </recommendedName>
    <alternativeName>
        <fullName evidence="7">Excinuclease ABC subunit C</fullName>
    </alternativeName>
</protein>
<accession>A0A9D1KKC5</accession>
<dbReference type="InterPro" id="IPR000305">
    <property type="entry name" value="GIY-YIG_endonuc"/>
</dbReference>
<dbReference type="PROSITE" id="PS50165">
    <property type="entry name" value="UVRC"/>
    <property type="match status" value="1"/>
</dbReference>
<feature type="domain" description="UvrC family homology region profile" evidence="10">
    <location>
        <begin position="262"/>
        <end position="490"/>
    </location>
</feature>
<dbReference type="FunFam" id="3.40.1440.10:FF:000001">
    <property type="entry name" value="UvrABC system protein C"/>
    <property type="match status" value="1"/>
</dbReference>
<comment type="subunit">
    <text evidence="7">Interacts with UvrB in an incision complex.</text>
</comment>
<dbReference type="InterPro" id="IPR001162">
    <property type="entry name" value="UvrC_RNase_H_dom"/>
</dbReference>
<dbReference type="Pfam" id="PF14520">
    <property type="entry name" value="HHH_5"/>
    <property type="match status" value="1"/>
</dbReference>
<dbReference type="Proteomes" id="UP000824136">
    <property type="component" value="Unassembled WGS sequence"/>
</dbReference>
<keyword evidence="4 7" id="KW-0267">Excision nuclease</keyword>